<organism evidence="1 2">
    <name type="scientific">Catharanthus roseus</name>
    <name type="common">Madagascar periwinkle</name>
    <name type="synonym">Vinca rosea</name>
    <dbReference type="NCBI Taxonomy" id="4058"/>
    <lineage>
        <taxon>Eukaryota</taxon>
        <taxon>Viridiplantae</taxon>
        <taxon>Streptophyta</taxon>
        <taxon>Embryophyta</taxon>
        <taxon>Tracheophyta</taxon>
        <taxon>Spermatophyta</taxon>
        <taxon>Magnoliopsida</taxon>
        <taxon>eudicotyledons</taxon>
        <taxon>Gunneridae</taxon>
        <taxon>Pentapetalae</taxon>
        <taxon>asterids</taxon>
        <taxon>lamiids</taxon>
        <taxon>Gentianales</taxon>
        <taxon>Apocynaceae</taxon>
        <taxon>Rauvolfioideae</taxon>
        <taxon>Vinceae</taxon>
        <taxon>Catharanthinae</taxon>
        <taxon>Catharanthus</taxon>
    </lineage>
</organism>
<dbReference type="Proteomes" id="UP001060085">
    <property type="component" value="Linkage Group LG08"/>
</dbReference>
<dbReference type="EMBL" id="CM044708">
    <property type="protein sequence ID" value="KAI5649616.1"/>
    <property type="molecule type" value="Genomic_DNA"/>
</dbReference>
<keyword evidence="2" id="KW-1185">Reference proteome</keyword>
<sequence>MEDTKAMIERLTSSIYSKKAMGSNPMVDQPDYVVPQQTKPPPTSMFSESIPPIPLKQPPSESNNPRMIAPMASYAPLQNQPYHHLIYFKQMTTSTKG</sequence>
<evidence type="ECO:0000313" key="1">
    <source>
        <dbReference type="EMBL" id="KAI5649616.1"/>
    </source>
</evidence>
<evidence type="ECO:0000313" key="2">
    <source>
        <dbReference type="Proteomes" id="UP001060085"/>
    </source>
</evidence>
<reference evidence="2" key="1">
    <citation type="journal article" date="2023" name="Nat. Plants">
        <title>Single-cell RNA sequencing provides a high-resolution roadmap for understanding the multicellular compartmentation of specialized metabolism.</title>
        <authorList>
            <person name="Sun S."/>
            <person name="Shen X."/>
            <person name="Li Y."/>
            <person name="Li Y."/>
            <person name="Wang S."/>
            <person name="Li R."/>
            <person name="Zhang H."/>
            <person name="Shen G."/>
            <person name="Guo B."/>
            <person name="Wei J."/>
            <person name="Xu J."/>
            <person name="St-Pierre B."/>
            <person name="Chen S."/>
            <person name="Sun C."/>
        </authorList>
    </citation>
    <scope>NUCLEOTIDE SEQUENCE [LARGE SCALE GENOMIC DNA]</scope>
</reference>
<name>A0ACB9ZS40_CATRO</name>
<protein>
    <submittedName>
        <fullName evidence="1">Uncharacterized protein</fullName>
    </submittedName>
</protein>
<comment type="caution">
    <text evidence="1">The sequence shown here is derived from an EMBL/GenBank/DDBJ whole genome shotgun (WGS) entry which is preliminary data.</text>
</comment>
<proteinExistence type="predicted"/>
<gene>
    <name evidence="1" type="ORF">M9H77_35621</name>
</gene>
<accession>A0ACB9ZS40</accession>